<dbReference type="EMBL" id="MU129092">
    <property type="protein sequence ID" value="KAF9507040.1"/>
    <property type="molecule type" value="Genomic_DNA"/>
</dbReference>
<dbReference type="OrthoDB" id="10403029at2759"/>
<accession>A0A9P6DQY6</accession>
<comment type="caution">
    <text evidence="1">The sequence shown here is derived from an EMBL/GenBank/DDBJ whole genome shotgun (WGS) entry which is preliminary data.</text>
</comment>
<protein>
    <submittedName>
        <fullName evidence="1">Uncharacterized protein</fullName>
    </submittedName>
</protein>
<keyword evidence="2" id="KW-1185">Reference proteome</keyword>
<evidence type="ECO:0000313" key="1">
    <source>
        <dbReference type="EMBL" id="KAF9507040.1"/>
    </source>
</evidence>
<dbReference type="AlphaFoldDB" id="A0A9P6DQY6"/>
<reference evidence="1" key="1">
    <citation type="journal article" date="2020" name="Nat. Commun.">
        <title>Large-scale genome sequencing of mycorrhizal fungi provides insights into the early evolution of symbiotic traits.</title>
        <authorList>
            <person name="Miyauchi S."/>
            <person name="Kiss E."/>
            <person name="Kuo A."/>
            <person name="Drula E."/>
            <person name="Kohler A."/>
            <person name="Sanchez-Garcia M."/>
            <person name="Morin E."/>
            <person name="Andreopoulos B."/>
            <person name="Barry K.W."/>
            <person name="Bonito G."/>
            <person name="Buee M."/>
            <person name="Carver A."/>
            <person name="Chen C."/>
            <person name="Cichocki N."/>
            <person name="Clum A."/>
            <person name="Culley D."/>
            <person name="Crous P.W."/>
            <person name="Fauchery L."/>
            <person name="Girlanda M."/>
            <person name="Hayes R.D."/>
            <person name="Keri Z."/>
            <person name="LaButti K."/>
            <person name="Lipzen A."/>
            <person name="Lombard V."/>
            <person name="Magnuson J."/>
            <person name="Maillard F."/>
            <person name="Murat C."/>
            <person name="Nolan M."/>
            <person name="Ohm R.A."/>
            <person name="Pangilinan J."/>
            <person name="Pereira M.F."/>
            <person name="Perotto S."/>
            <person name="Peter M."/>
            <person name="Pfister S."/>
            <person name="Riley R."/>
            <person name="Sitrit Y."/>
            <person name="Stielow J.B."/>
            <person name="Szollosi G."/>
            <person name="Zifcakova L."/>
            <person name="Stursova M."/>
            <person name="Spatafora J.W."/>
            <person name="Tedersoo L."/>
            <person name="Vaario L.M."/>
            <person name="Yamada A."/>
            <person name="Yan M."/>
            <person name="Wang P."/>
            <person name="Xu J."/>
            <person name="Bruns T."/>
            <person name="Baldrian P."/>
            <person name="Vilgalys R."/>
            <person name="Dunand C."/>
            <person name="Henrissat B."/>
            <person name="Grigoriev I.V."/>
            <person name="Hibbett D."/>
            <person name="Nagy L.G."/>
            <person name="Martin F.M."/>
        </authorList>
    </citation>
    <scope>NUCLEOTIDE SEQUENCE</scope>
    <source>
        <strain evidence="1">UP504</strain>
    </source>
</reference>
<evidence type="ECO:0000313" key="2">
    <source>
        <dbReference type="Proteomes" id="UP000886523"/>
    </source>
</evidence>
<organism evidence="1 2">
    <name type="scientific">Hydnum rufescens UP504</name>
    <dbReference type="NCBI Taxonomy" id="1448309"/>
    <lineage>
        <taxon>Eukaryota</taxon>
        <taxon>Fungi</taxon>
        <taxon>Dikarya</taxon>
        <taxon>Basidiomycota</taxon>
        <taxon>Agaricomycotina</taxon>
        <taxon>Agaricomycetes</taxon>
        <taxon>Cantharellales</taxon>
        <taxon>Hydnaceae</taxon>
        <taxon>Hydnum</taxon>
    </lineage>
</organism>
<proteinExistence type="predicted"/>
<name>A0A9P6DQY6_9AGAM</name>
<dbReference type="Proteomes" id="UP000886523">
    <property type="component" value="Unassembled WGS sequence"/>
</dbReference>
<gene>
    <name evidence="1" type="ORF">BS47DRAFT_1352159</name>
</gene>
<sequence>MHRFDQENEDNNRASLAERRSMAEHLQELHDWLVRDQQDRHSSFRGLQERIQHLHSVLSQANPNIAPPPPLREFHLAGDHAFSLSHFT</sequence>